<keyword evidence="1" id="KW-0805">Transcription regulation</keyword>
<keyword evidence="2" id="KW-0238">DNA-binding</keyword>
<evidence type="ECO:0000313" key="6">
    <source>
        <dbReference type="Proteomes" id="UP000076623"/>
    </source>
</evidence>
<dbReference type="SMART" id="SM00347">
    <property type="entry name" value="HTH_MARR"/>
    <property type="match status" value="1"/>
</dbReference>
<dbReference type="Gene3D" id="1.10.10.10">
    <property type="entry name" value="Winged helix-like DNA-binding domain superfamily/Winged helix DNA-binding domain"/>
    <property type="match status" value="1"/>
</dbReference>
<evidence type="ECO:0000256" key="3">
    <source>
        <dbReference type="ARBA" id="ARBA00023163"/>
    </source>
</evidence>
<dbReference type="STRING" id="1221500.ABE65_005765"/>
<dbReference type="PRINTS" id="PR00598">
    <property type="entry name" value="HTHMARR"/>
</dbReference>
<dbReference type="InterPro" id="IPR036390">
    <property type="entry name" value="WH_DNA-bd_sf"/>
</dbReference>
<dbReference type="InterPro" id="IPR036388">
    <property type="entry name" value="WH-like_DNA-bd_sf"/>
</dbReference>
<dbReference type="SUPFAM" id="SSF46785">
    <property type="entry name" value="Winged helix' DNA-binding domain"/>
    <property type="match status" value="1"/>
</dbReference>
<evidence type="ECO:0000259" key="4">
    <source>
        <dbReference type="PROSITE" id="PS50995"/>
    </source>
</evidence>
<reference evidence="5 6" key="1">
    <citation type="submission" date="2016-04" db="EMBL/GenBank/DDBJ databases">
        <title>Complete genome sequence of Fictibacillus phosphorivorans G25-29, a strain toxic to nematodes.</title>
        <authorList>
            <person name="Zheng Z."/>
        </authorList>
    </citation>
    <scope>NUCLEOTIDE SEQUENCE [LARGE SCALE GENOMIC DNA]</scope>
    <source>
        <strain evidence="5 6">G25-29</strain>
    </source>
</reference>
<dbReference type="GO" id="GO:0003677">
    <property type="term" value="F:DNA binding"/>
    <property type="evidence" value="ECO:0007669"/>
    <property type="project" value="UniProtKB-KW"/>
</dbReference>
<gene>
    <name evidence="5" type="ORF">ABE65_005765</name>
</gene>
<dbReference type="RefSeq" id="WP_066392295.1">
    <property type="nucleotide sequence ID" value="NZ_CP015378.1"/>
</dbReference>
<accession>A0A160IKI3</accession>
<evidence type="ECO:0000256" key="1">
    <source>
        <dbReference type="ARBA" id="ARBA00023015"/>
    </source>
</evidence>
<dbReference type="GO" id="GO:0003700">
    <property type="term" value="F:DNA-binding transcription factor activity"/>
    <property type="evidence" value="ECO:0007669"/>
    <property type="project" value="InterPro"/>
</dbReference>
<dbReference type="PANTHER" id="PTHR42756">
    <property type="entry name" value="TRANSCRIPTIONAL REGULATOR, MARR"/>
    <property type="match status" value="1"/>
</dbReference>
<dbReference type="Proteomes" id="UP000076623">
    <property type="component" value="Chromosome"/>
</dbReference>
<organism evidence="5 6">
    <name type="scientific">Fictibacillus phosphorivorans</name>
    <dbReference type="NCBI Taxonomy" id="1221500"/>
    <lineage>
        <taxon>Bacteria</taxon>
        <taxon>Bacillati</taxon>
        <taxon>Bacillota</taxon>
        <taxon>Bacilli</taxon>
        <taxon>Bacillales</taxon>
        <taxon>Fictibacillaceae</taxon>
        <taxon>Fictibacillus</taxon>
    </lineage>
</organism>
<sequence length="137" mass="16141">MTKNDNYEIDELIKYVKNFKESFLHDEKLNYLQIETMIYLLENHTQTVTELAERIDTTPASTSIIIDRLAKKEMVNRQYTESDRRKVYVSLTETGSQEINRLLIKKNEIISTSLSPLTSKEKLLFTTLNELFQKMND</sequence>
<keyword evidence="3" id="KW-0804">Transcription</keyword>
<dbReference type="Pfam" id="PF01047">
    <property type="entry name" value="MarR"/>
    <property type="match status" value="1"/>
</dbReference>
<evidence type="ECO:0000256" key="2">
    <source>
        <dbReference type="ARBA" id="ARBA00023125"/>
    </source>
</evidence>
<dbReference type="PANTHER" id="PTHR42756:SF1">
    <property type="entry name" value="TRANSCRIPTIONAL REPRESSOR OF EMRAB OPERON"/>
    <property type="match status" value="1"/>
</dbReference>
<feature type="domain" description="HTH marR-type" evidence="4">
    <location>
        <begin position="1"/>
        <end position="137"/>
    </location>
</feature>
<name>A0A160IKI3_9BACL</name>
<dbReference type="AlphaFoldDB" id="A0A160IKI3"/>
<dbReference type="KEGG" id="fpn:ABE65_005765"/>
<protein>
    <recommendedName>
        <fullName evidence="4">HTH marR-type domain-containing protein</fullName>
    </recommendedName>
</protein>
<keyword evidence="6" id="KW-1185">Reference proteome</keyword>
<dbReference type="EMBL" id="CP015378">
    <property type="protein sequence ID" value="ANC76336.1"/>
    <property type="molecule type" value="Genomic_DNA"/>
</dbReference>
<proteinExistence type="predicted"/>
<dbReference type="InterPro" id="IPR000835">
    <property type="entry name" value="HTH_MarR-typ"/>
</dbReference>
<evidence type="ECO:0000313" key="5">
    <source>
        <dbReference type="EMBL" id="ANC76336.1"/>
    </source>
</evidence>
<dbReference type="PROSITE" id="PS50995">
    <property type="entry name" value="HTH_MARR_2"/>
    <property type="match status" value="1"/>
</dbReference>